<dbReference type="EMBL" id="JAAOLX010000001">
    <property type="protein sequence ID" value="NHQ84552.1"/>
    <property type="molecule type" value="Genomic_DNA"/>
</dbReference>
<dbReference type="PANTHER" id="PTHR47627:SF1">
    <property type="entry name" value="RUBREDOXIN-1-RELATED"/>
    <property type="match status" value="1"/>
</dbReference>
<dbReference type="PRINTS" id="PR00163">
    <property type="entry name" value="RUBREDOXIN"/>
</dbReference>
<reference evidence="8 9" key="1">
    <citation type="submission" date="2020-03" db="EMBL/GenBank/DDBJ databases">
        <title>Draft genome sequence of environmentally isolated violet-colored cultures.</title>
        <authorList>
            <person name="Wilson H.S."/>
        </authorList>
    </citation>
    <scope>NUCLEOTIDE SEQUENCE [LARGE SCALE GENOMIC DNA]</scope>
    <source>
        <strain evidence="8 9">HSC-16F04</strain>
    </source>
</reference>
<dbReference type="SUPFAM" id="SSF57802">
    <property type="entry name" value="Rubredoxin-like"/>
    <property type="match status" value="1"/>
</dbReference>
<dbReference type="InterPro" id="IPR018527">
    <property type="entry name" value="Rubredoxin_Fe_BS"/>
</dbReference>
<keyword evidence="3 6" id="KW-0479">Metal-binding</keyword>
<evidence type="ECO:0000259" key="7">
    <source>
        <dbReference type="PROSITE" id="PS50903"/>
    </source>
</evidence>
<evidence type="ECO:0000256" key="6">
    <source>
        <dbReference type="PIRNR" id="PIRNR000071"/>
    </source>
</evidence>
<dbReference type="InterPro" id="IPR050526">
    <property type="entry name" value="Rubredoxin_ET"/>
</dbReference>
<keyword evidence="4 6" id="KW-0249">Electron transport</keyword>
<dbReference type="PANTHER" id="PTHR47627">
    <property type="entry name" value="RUBREDOXIN"/>
    <property type="match status" value="1"/>
</dbReference>
<dbReference type="PROSITE" id="PS00202">
    <property type="entry name" value="RUBREDOXIN"/>
    <property type="match status" value="1"/>
</dbReference>
<comment type="caution">
    <text evidence="8">The sequence shown here is derived from an EMBL/GenBank/DDBJ whole genome shotgun (WGS) entry which is preliminary data.</text>
</comment>
<evidence type="ECO:0000256" key="1">
    <source>
        <dbReference type="ARBA" id="ARBA00005337"/>
    </source>
</evidence>
<keyword evidence="2 6" id="KW-0813">Transport</keyword>
<feature type="domain" description="Rubredoxin-like" evidence="7">
    <location>
        <begin position="1"/>
        <end position="52"/>
    </location>
</feature>
<accession>A0ABX0KR65</accession>
<evidence type="ECO:0000256" key="5">
    <source>
        <dbReference type="ARBA" id="ARBA00023004"/>
    </source>
</evidence>
<sequence length="54" mass="6023">MKTYMCIICGFIYSEKEGIPGEGIEPGTSWQEIPESWTCPDCGMGKSDFILTEI</sequence>
<proteinExistence type="inferred from homology"/>
<dbReference type="Proteomes" id="UP000712570">
    <property type="component" value="Unassembled WGS sequence"/>
</dbReference>
<dbReference type="InterPro" id="IPR024935">
    <property type="entry name" value="Rubredoxin_dom"/>
</dbReference>
<keyword evidence="5 6" id="KW-0408">Iron</keyword>
<keyword evidence="9" id="KW-1185">Reference proteome</keyword>
<dbReference type="PROSITE" id="PS50903">
    <property type="entry name" value="RUBREDOXIN_LIKE"/>
    <property type="match status" value="1"/>
</dbReference>
<comment type="similarity">
    <text evidence="1 6">Belongs to the rubredoxin family.</text>
</comment>
<dbReference type="InterPro" id="IPR024922">
    <property type="entry name" value="Rubredoxin"/>
</dbReference>
<evidence type="ECO:0000256" key="2">
    <source>
        <dbReference type="ARBA" id="ARBA00022448"/>
    </source>
</evidence>
<dbReference type="CDD" id="cd00730">
    <property type="entry name" value="rubredoxin"/>
    <property type="match status" value="1"/>
</dbReference>
<dbReference type="InterPro" id="IPR024934">
    <property type="entry name" value="Rubredoxin-like_dom"/>
</dbReference>
<evidence type="ECO:0000313" key="8">
    <source>
        <dbReference type="EMBL" id="NHQ84552.1"/>
    </source>
</evidence>
<dbReference type="Gene3D" id="2.20.28.10">
    <property type="match status" value="1"/>
</dbReference>
<evidence type="ECO:0000256" key="3">
    <source>
        <dbReference type="ARBA" id="ARBA00022723"/>
    </source>
</evidence>
<name>A0ABX0KR65_9NEIS</name>
<dbReference type="PIRSF" id="PIRSF000071">
    <property type="entry name" value="Rubredoxin"/>
    <property type="match status" value="1"/>
</dbReference>
<protein>
    <recommendedName>
        <fullName evidence="6">Rubredoxin</fullName>
    </recommendedName>
</protein>
<dbReference type="Pfam" id="PF00301">
    <property type="entry name" value="Rubredoxin"/>
    <property type="match status" value="1"/>
</dbReference>
<organism evidence="8 9">
    <name type="scientific">Iodobacter violaceini</name>
    <dbReference type="NCBI Taxonomy" id="3044271"/>
    <lineage>
        <taxon>Bacteria</taxon>
        <taxon>Pseudomonadati</taxon>
        <taxon>Pseudomonadota</taxon>
        <taxon>Betaproteobacteria</taxon>
        <taxon>Neisseriales</taxon>
        <taxon>Chitinibacteraceae</taxon>
        <taxon>Iodobacter</taxon>
    </lineage>
</organism>
<gene>
    <name evidence="8" type="ORF">HA050_00250</name>
</gene>
<evidence type="ECO:0000313" key="9">
    <source>
        <dbReference type="Proteomes" id="UP000712570"/>
    </source>
</evidence>
<comment type="cofactor">
    <cofactor evidence="6">
        <name>Fe(3+)</name>
        <dbReference type="ChEBI" id="CHEBI:29034"/>
    </cofactor>
    <text evidence="6">Binds 1 Fe(3+) ion per subunit.</text>
</comment>
<evidence type="ECO:0000256" key="4">
    <source>
        <dbReference type="ARBA" id="ARBA00022982"/>
    </source>
</evidence>